<keyword evidence="4" id="KW-1185">Reference proteome</keyword>
<evidence type="ECO:0000313" key="4">
    <source>
        <dbReference type="Proteomes" id="UP000003835"/>
    </source>
</evidence>
<proteinExistence type="predicted"/>
<keyword evidence="2" id="KW-0732">Signal</keyword>
<feature type="chain" id="PRO_5002825701" description="Lipoprotein" evidence="2">
    <location>
        <begin position="23"/>
        <end position="358"/>
    </location>
</feature>
<gene>
    <name evidence="3" type="ORF">MC7420_2071</name>
</gene>
<sequence>MIHRITFSLLSTVLLLSCSTNPQPVSTPANSPDTTTVAETPDQPLPDTISNQVKVTLADRLNVTVDQLAIGRHSRETWSDGCLGLGGPAESCLAALTEGWQVEVIDTQSDKRYFYRTDLSGDQIRLSTLENNLPPSIRDRIFETARSSGLKPSESLGIIDADPQTWNGCYGLADPNQLCTEIAILGWRAVISDGVQYWIYHTDNSGDTIRLNETASSRGAVPRFIPMVNPRMLGDETVFQNTISHESGEQETLMLENDERLIYIQERDGEVMNQETKTVRQSQIQALLRQLEASNFSHFDGIRYQPPVSDDDEAPTVTFTARYGTVEYSKSSVEALPTELQAVIEEWGNVVEQMDQAE</sequence>
<dbReference type="Proteomes" id="UP000003835">
    <property type="component" value="Unassembled WGS sequence"/>
</dbReference>
<organism evidence="3 4">
    <name type="scientific">Coleofasciculus chthonoplastes PCC 7420</name>
    <dbReference type="NCBI Taxonomy" id="118168"/>
    <lineage>
        <taxon>Bacteria</taxon>
        <taxon>Bacillati</taxon>
        <taxon>Cyanobacteriota</taxon>
        <taxon>Cyanophyceae</taxon>
        <taxon>Coleofasciculales</taxon>
        <taxon>Coleofasciculaceae</taxon>
        <taxon>Coleofasciculus</taxon>
    </lineage>
</organism>
<dbReference type="PROSITE" id="PS51257">
    <property type="entry name" value="PROKAR_LIPOPROTEIN"/>
    <property type="match status" value="1"/>
</dbReference>
<reference evidence="3 4" key="1">
    <citation type="submission" date="2008-07" db="EMBL/GenBank/DDBJ databases">
        <authorList>
            <person name="Tandeau de Marsac N."/>
            <person name="Ferriera S."/>
            <person name="Johnson J."/>
            <person name="Kravitz S."/>
            <person name="Beeson K."/>
            <person name="Sutton G."/>
            <person name="Rogers Y.-H."/>
            <person name="Friedman R."/>
            <person name="Frazier M."/>
            <person name="Venter J.C."/>
        </authorList>
    </citation>
    <scope>NUCLEOTIDE SEQUENCE [LARGE SCALE GENOMIC DNA]</scope>
    <source>
        <strain evidence="3 4">PCC 7420</strain>
    </source>
</reference>
<dbReference type="AlphaFoldDB" id="B4VS20"/>
<dbReference type="eggNOG" id="COG3266">
    <property type="taxonomic scope" value="Bacteria"/>
</dbReference>
<feature type="signal peptide" evidence="2">
    <location>
        <begin position="1"/>
        <end position="22"/>
    </location>
</feature>
<evidence type="ECO:0000256" key="2">
    <source>
        <dbReference type="SAM" id="SignalP"/>
    </source>
</evidence>
<protein>
    <recommendedName>
        <fullName evidence="5">Lipoprotein</fullName>
    </recommendedName>
</protein>
<dbReference type="HOGENOM" id="CLU_043505_0_0_3"/>
<dbReference type="OrthoDB" id="3723110at2"/>
<evidence type="ECO:0000313" key="3">
    <source>
        <dbReference type="EMBL" id="EDX75067.1"/>
    </source>
</evidence>
<dbReference type="RefSeq" id="WP_006101342.1">
    <property type="nucleotide sequence ID" value="NZ_DS989850.1"/>
</dbReference>
<name>B4VS20_9CYAN</name>
<dbReference type="STRING" id="118168.MC7420_2071"/>
<evidence type="ECO:0008006" key="5">
    <source>
        <dbReference type="Google" id="ProtNLM"/>
    </source>
</evidence>
<evidence type="ECO:0000256" key="1">
    <source>
        <dbReference type="SAM" id="MobiDB-lite"/>
    </source>
</evidence>
<dbReference type="EMBL" id="DS989850">
    <property type="protein sequence ID" value="EDX75067.1"/>
    <property type="molecule type" value="Genomic_DNA"/>
</dbReference>
<feature type="compositionally biased region" description="Polar residues" evidence="1">
    <location>
        <begin position="21"/>
        <end position="38"/>
    </location>
</feature>
<accession>B4VS20</accession>
<feature type="region of interest" description="Disordered" evidence="1">
    <location>
        <begin position="21"/>
        <end position="47"/>
    </location>
</feature>